<dbReference type="Proteomes" id="UP001209535">
    <property type="component" value="Unassembled WGS sequence"/>
</dbReference>
<accession>A0ABT2X1M5</accession>
<evidence type="ECO:0000313" key="4">
    <source>
        <dbReference type="Proteomes" id="UP001209535"/>
    </source>
</evidence>
<sequence length="162" mass="17055">MPTALIPLVLVAPLLVWMAYGDLRFLRIPNLLCIALIGVFAASALVAPPPDLVARLIIAGAIFGIGFVTFCLGLFGGGDVKALSALMLFVPAATLPLFCMVFSASMMIGIAFVLGLRAIPATGALDWASMERSRKFPMGVSIAMAGIAHPFAVIWLMPELPI</sequence>
<dbReference type="Gene3D" id="1.20.120.1220">
    <property type="match status" value="1"/>
</dbReference>
<organism evidence="3 4">
    <name type="scientific">Albidovulum salinarum</name>
    <dbReference type="NCBI Taxonomy" id="2984153"/>
    <lineage>
        <taxon>Bacteria</taxon>
        <taxon>Pseudomonadati</taxon>
        <taxon>Pseudomonadota</taxon>
        <taxon>Alphaproteobacteria</taxon>
        <taxon>Rhodobacterales</taxon>
        <taxon>Paracoccaceae</taxon>
        <taxon>Albidovulum</taxon>
    </lineage>
</organism>
<protein>
    <submittedName>
        <fullName evidence="3">Prepilin peptidase</fullName>
        <ecNumber evidence="3">3.4.23.43</ecNumber>
    </submittedName>
</protein>
<name>A0ABT2X1M5_9RHOB</name>
<dbReference type="RefSeq" id="WP_263334708.1">
    <property type="nucleotide sequence ID" value="NZ_JAOVQO010000006.1"/>
</dbReference>
<gene>
    <name evidence="3" type="ORF">OEZ60_07490</name>
</gene>
<feature type="transmembrane region" description="Helical" evidence="1">
    <location>
        <begin position="136"/>
        <end position="157"/>
    </location>
</feature>
<keyword evidence="1" id="KW-0472">Membrane</keyword>
<feature type="transmembrane region" description="Helical" evidence="1">
    <location>
        <begin position="95"/>
        <end position="116"/>
    </location>
</feature>
<keyword evidence="1" id="KW-0812">Transmembrane</keyword>
<dbReference type="Pfam" id="PF01478">
    <property type="entry name" value="Peptidase_A24"/>
    <property type="match status" value="1"/>
</dbReference>
<feature type="transmembrane region" description="Helical" evidence="1">
    <location>
        <begin position="28"/>
        <end position="46"/>
    </location>
</feature>
<keyword evidence="3" id="KW-0378">Hydrolase</keyword>
<comment type="caution">
    <text evidence="3">The sequence shown here is derived from an EMBL/GenBank/DDBJ whole genome shotgun (WGS) entry which is preliminary data.</text>
</comment>
<feature type="domain" description="Prepilin type IV endopeptidase peptidase" evidence="2">
    <location>
        <begin position="10"/>
        <end position="111"/>
    </location>
</feature>
<evidence type="ECO:0000259" key="2">
    <source>
        <dbReference type="Pfam" id="PF01478"/>
    </source>
</evidence>
<dbReference type="GO" id="GO:0004190">
    <property type="term" value="F:aspartic-type endopeptidase activity"/>
    <property type="evidence" value="ECO:0007669"/>
    <property type="project" value="UniProtKB-EC"/>
</dbReference>
<evidence type="ECO:0000313" key="3">
    <source>
        <dbReference type="EMBL" id="MCU9847847.1"/>
    </source>
</evidence>
<feature type="transmembrane region" description="Helical" evidence="1">
    <location>
        <begin position="53"/>
        <end position="75"/>
    </location>
</feature>
<dbReference type="InterPro" id="IPR000045">
    <property type="entry name" value="Prepilin_IV_endopep_pep"/>
</dbReference>
<evidence type="ECO:0000256" key="1">
    <source>
        <dbReference type="SAM" id="Phobius"/>
    </source>
</evidence>
<proteinExistence type="predicted"/>
<keyword evidence="4" id="KW-1185">Reference proteome</keyword>
<dbReference type="EMBL" id="JAOVQO010000006">
    <property type="protein sequence ID" value="MCU9847847.1"/>
    <property type="molecule type" value="Genomic_DNA"/>
</dbReference>
<reference evidence="3 4" key="1">
    <citation type="submission" date="2022-10" db="EMBL/GenBank/DDBJ databases">
        <title>Defluviimonas sp. nov., isolated from ocean surface sediments.</title>
        <authorList>
            <person name="He W."/>
            <person name="Wang L."/>
            <person name="Zhang D.-F."/>
        </authorList>
    </citation>
    <scope>NUCLEOTIDE SEQUENCE [LARGE SCALE GENOMIC DNA]</scope>
    <source>
        <strain evidence="3 4">WL0024</strain>
    </source>
</reference>
<keyword evidence="1" id="KW-1133">Transmembrane helix</keyword>
<dbReference type="EC" id="3.4.23.43" evidence="3"/>